<keyword evidence="2" id="KW-1185">Reference proteome</keyword>
<gene>
    <name evidence="1" type="ORF">JP09_005125</name>
</gene>
<proteinExistence type="predicted"/>
<organism evidence="1 2">
    <name type="scientific">Dehalogenimonas etheniformans</name>
    <dbReference type="NCBI Taxonomy" id="1536648"/>
    <lineage>
        <taxon>Bacteria</taxon>
        <taxon>Bacillati</taxon>
        <taxon>Chloroflexota</taxon>
        <taxon>Dehalococcoidia</taxon>
        <taxon>Dehalococcoidales</taxon>
        <taxon>Dehalococcoidaceae</taxon>
        <taxon>Dehalogenimonas</taxon>
    </lineage>
</organism>
<dbReference type="Proteomes" id="UP000235653">
    <property type="component" value="Unassembled WGS sequence"/>
</dbReference>
<protein>
    <submittedName>
        <fullName evidence="1">Uncharacterized protein</fullName>
    </submittedName>
</protein>
<dbReference type="RefSeq" id="WP_102331183.1">
    <property type="nucleotide sequence ID" value="NZ_CP058566.2"/>
</dbReference>
<comment type="caution">
    <text evidence="1">The sequence shown here is derived from an EMBL/GenBank/DDBJ whole genome shotgun (WGS) entry which is preliminary data.</text>
</comment>
<evidence type="ECO:0000313" key="2">
    <source>
        <dbReference type="Proteomes" id="UP000235653"/>
    </source>
</evidence>
<dbReference type="EMBL" id="JQAN02000009">
    <property type="protein sequence ID" value="PPD58175.1"/>
    <property type="molecule type" value="Genomic_DNA"/>
</dbReference>
<sequence>MPKAVNELLEKGYFYLATFKGLEGIENEGISDKKIRNKYRKMLEVKSEKTGKFLKLERPAD</sequence>
<evidence type="ECO:0000313" key="1">
    <source>
        <dbReference type="EMBL" id="PPD58175.1"/>
    </source>
</evidence>
<reference evidence="1 2" key="1">
    <citation type="journal article" date="2017" name="ISME J.">
        <title>Grape pomace compost harbors organohalide-respiring Dehalogenimonas species with novel reductive dehalogenase genes.</title>
        <authorList>
            <person name="Yang Y."/>
            <person name="Higgins S.A."/>
            <person name="Yan J."/>
            <person name="Simsir B."/>
            <person name="Chourey K."/>
            <person name="Iyer R."/>
            <person name="Hettich R.L."/>
            <person name="Baldwin B."/>
            <person name="Ogles D.M."/>
            <person name="Loffler F.E."/>
        </authorList>
    </citation>
    <scope>NUCLEOTIDE SEQUENCE [LARGE SCALE GENOMIC DNA]</scope>
    <source>
        <strain evidence="1 2">GP</strain>
    </source>
</reference>
<dbReference type="AlphaFoldDB" id="A0A2P5P7B1"/>
<accession>A0A2P5P7B1</accession>
<name>A0A2P5P7B1_9CHLR</name>